<reference evidence="4 5" key="1">
    <citation type="submission" date="2017-09" db="EMBL/GenBank/DDBJ databases">
        <title>Depth-based differentiation of microbial function through sediment-hosted aquifers and enrichment of novel symbionts in the deep terrestrial subsurface.</title>
        <authorList>
            <person name="Probst A.J."/>
            <person name="Ladd B."/>
            <person name="Jarett J.K."/>
            <person name="Geller-Mcgrath D.E."/>
            <person name="Sieber C.M."/>
            <person name="Emerson J.B."/>
            <person name="Anantharaman K."/>
            <person name="Thomas B.C."/>
            <person name="Malmstrom R."/>
            <person name="Stieglmeier M."/>
            <person name="Klingl A."/>
            <person name="Woyke T."/>
            <person name="Ryan C.M."/>
            <person name="Banfield J.F."/>
        </authorList>
    </citation>
    <scope>NUCLEOTIDE SEQUENCE [LARGE SCALE GENOMIC DNA]</scope>
    <source>
        <strain evidence="4">CG22_combo_CG10-13_8_21_14_all_34_12</strain>
    </source>
</reference>
<dbReference type="GO" id="GO:0016279">
    <property type="term" value="F:protein-lysine N-methyltransferase activity"/>
    <property type="evidence" value="ECO:0007669"/>
    <property type="project" value="InterPro"/>
</dbReference>
<dbReference type="InterPro" id="IPR026170">
    <property type="entry name" value="FAM173A/B"/>
</dbReference>
<keyword evidence="1" id="KW-0489">Methyltransferase</keyword>
<protein>
    <recommendedName>
        <fullName evidence="6">DOT1 domain-containing protein</fullName>
    </recommendedName>
</protein>
<evidence type="ECO:0000313" key="4">
    <source>
        <dbReference type="EMBL" id="PIP63276.1"/>
    </source>
</evidence>
<gene>
    <name evidence="4" type="ORF">COW97_03360</name>
</gene>
<organism evidence="4 5">
    <name type="scientific">Candidatus Roizmanbacteria bacterium CG22_combo_CG10-13_8_21_14_all_34_12</name>
    <dbReference type="NCBI Taxonomy" id="1974860"/>
    <lineage>
        <taxon>Bacteria</taxon>
        <taxon>Candidatus Roizmaniibacteriota</taxon>
    </lineage>
</organism>
<dbReference type="PANTHER" id="PTHR13610">
    <property type="entry name" value="METHYLTRANSFERASE DOMAIN-CONTAINING PROTEIN"/>
    <property type="match status" value="1"/>
</dbReference>
<keyword evidence="3" id="KW-0949">S-adenosyl-L-methionine</keyword>
<dbReference type="Gene3D" id="3.40.50.150">
    <property type="entry name" value="Vaccinia Virus protein VP39"/>
    <property type="match status" value="1"/>
</dbReference>
<evidence type="ECO:0000256" key="3">
    <source>
        <dbReference type="ARBA" id="ARBA00022691"/>
    </source>
</evidence>
<dbReference type="InterPro" id="IPR029063">
    <property type="entry name" value="SAM-dependent_MTases_sf"/>
</dbReference>
<name>A0A2H0BZZ1_9BACT</name>
<dbReference type="PANTHER" id="PTHR13610:SF9">
    <property type="entry name" value="FI06469P"/>
    <property type="match status" value="1"/>
</dbReference>
<evidence type="ECO:0000313" key="5">
    <source>
        <dbReference type="Proteomes" id="UP000229699"/>
    </source>
</evidence>
<evidence type="ECO:0008006" key="6">
    <source>
        <dbReference type="Google" id="ProtNLM"/>
    </source>
</evidence>
<comment type="caution">
    <text evidence="4">The sequence shown here is derived from an EMBL/GenBank/DDBJ whole genome shotgun (WGS) entry which is preliminary data.</text>
</comment>
<sequence>MLQLILYLILVFALLFFFIFMSVYGLSMIFSSAMGAPYVPTKNKLANEILKEVKFKKNGLFVELGSGDARIVRTAVKNFGVRGLAVDVNGLLILWSKILKFLDPRLRGDDKLAFETGNILKTDLTKSDYIYLFLFPALIKKLLPKFDKELKKGTIIISHGFEILEYKKKLIKKVPRNTFPTYYYKV</sequence>
<evidence type="ECO:0000256" key="1">
    <source>
        <dbReference type="ARBA" id="ARBA00022603"/>
    </source>
</evidence>
<dbReference type="Proteomes" id="UP000229699">
    <property type="component" value="Unassembled WGS sequence"/>
</dbReference>
<evidence type="ECO:0000256" key="2">
    <source>
        <dbReference type="ARBA" id="ARBA00022679"/>
    </source>
</evidence>
<dbReference type="AlphaFoldDB" id="A0A2H0BZZ1"/>
<accession>A0A2H0BZZ1</accession>
<proteinExistence type="predicted"/>
<dbReference type="GO" id="GO:0032259">
    <property type="term" value="P:methylation"/>
    <property type="evidence" value="ECO:0007669"/>
    <property type="project" value="UniProtKB-KW"/>
</dbReference>
<keyword evidence="2" id="KW-0808">Transferase</keyword>
<dbReference type="SUPFAM" id="SSF53335">
    <property type="entry name" value="S-adenosyl-L-methionine-dependent methyltransferases"/>
    <property type="match status" value="1"/>
</dbReference>
<dbReference type="EMBL" id="PCTC01000070">
    <property type="protein sequence ID" value="PIP63276.1"/>
    <property type="molecule type" value="Genomic_DNA"/>
</dbReference>